<dbReference type="InterPro" id="IPR013766">
    <property type="entry name" value="Thioredoxin_domain"/>
</dbReference>
<sequence length="135" mass="16050">MKKIIISIVVILFTGFLGMFIYHNMTYEKTYFNYTHFKEVPKLVKKKKKIIVFAIQDGCSYCKMVEPIVNEYAKKNDSIVYAIVTNKETDYTEAEKYKIKGTPTLIFYRNGKEIFRRENGFTNDQFQQIIHKLDF</sequence>
<dbReference type="Proteomes" id="UP000321659">
    <property type="component" value="Unassembled WGS sequence"/>
</dbReference>
<evidence type="ECO:0000313" key="4">
    <source>
        <dbReference type="Proteomes" id="UP000321659"/>
    </source>
</evidence>
<evidence type="ECO:0000256" key="1">
    <source>
        <dbReference type="ARBA" id="ARBA00008987"/>
    </source>
</evidence>
<evidence type="ECO:0000313" key="3">
    <source>
        <dbReference type="EMBL" id="TWW11501.1"/>
    </source>
</evidence>
<dbReference type="GeneID" id="83548190"/>
<dbReference type="SUPFAM" id="SSF52833">
    <property type="entry name" value="Thioredoxin-like"/>
    <property type="match status" value="1"/>
</dbReference>
<name>A0A2C8EKL4_9LACO</name>
<accession>A0A2C8EKL4</accession>
<dbReference type="EMBL" id="SRRQ01000003">
    <property type="protein sequence ID" value="TWW11501.1"/>
    <property type="molecule type" value="Genomic_DNA"/>
</dbReference>
<dbReference type="GO" id="GO:0005737">
    <property type="term" value="C:cytoplasm"/>
    <property type="evidence" value="ECO:0007669"/>
    <property type="project" value="TreeGrafter"/>
</dbReference>
<comment type="similarity">
    <text evidence="1">Belongs to the thioredoxin family.</text>
</comment>
<dbReference type="CDD" id="cd02947">
    <property type="entry name" value="TRX_family"/>
    <property type="match status" value="1"/>
</dbReference>
<evidence type="ECO:0000256" key="2">
    <source>
        <dbReference type="ARBA" id="ARBA00023284"/>
    </source>
</evidence>
<proteinExistence type="inferred from homology"/>
<protein>
    <submittedName>
        <fullName evidence="3">Uncharacterized protein</fullName>
    </submittedName>
</protein>
<dbReference type="PROSITE" id="PS51352">
    <property type="entry name" value="THIOREDOXIN_2"/>
    <property type="match status" value="1"/>
</dbReference>
<keyword evidence="2" id="KW-0676">Redox-active center</keyword>
<dbReference type="GO" id="GO:0015035">
    <property type="term" value="F:protein-disulfide reductase activity"/>
    <property type="evidence" value="ECO:0007669"/>
    <property type="project" value="TreeGrafter"/>
</dbReference>
<reference evidence="3 4" key="1">
    <citation type="submission" date="2019-04" db="EMBL/GenBank/DDBJ databases">
        <title>In vitro growth and metabolic characteristics of meat-borne Lactobacillus algidus strains.</title>
        <authorList>
            <person name="Sade E."/>
            <person name="Per J."/>
            <person name="Tytti H."/>
            <person name="Johanna B.K."/>
        </authorList>
    </citation>
    <scope>NUCLEOTIDE SEQUENCE [LARGE SCALE GENOMIC DNA]</scope>
    <source>
        <strain evidence="3 4">LTS37-1</strain>
    </source>
</reference>
<dbReference type="InterPro" id="IPR036249">
    <property type="entry name" value="Thioredoxin-like_sf"/>
</dbReference>
<gene>
    <name evidence="3" type="ORF">LABALGLTS371_06740</name>
</gene>
<dbReference type="Gene3D" id="3.40.30.10">
    <property type="entry name" value="Glutaredoxin"/>
    <property type="match status" value="1"/>
</dbReference>
<dbReference type="PANTHER" id="PTHR45663">
    <property type="entry name" value="GEO12009P1"/>
    <property type="match status" value="1"/>
</dbReference>
<dbReference type="RefSeq" id="WP_112249807.1">
    <property type="nucleotide sequence ID" value="NZ_JANXKU010000014.1"/>
</dbReference>
<dbReference type="AlphaFoldDB" id="A0A2C8EKL4"/>
<comment type="caution">
    <text evidence="3">The sequence shown here is derived from an EMBL/GenBank/DDBJ whole genome shotgun (WGS) entry which is preliminary data.</text>
</comment>
<dbReference type="Pfam" id="PF00085">
    <property type="entry name" value="Thioredoxin"/>
    <property type="match status" value="1"/>
</dbReference>
<dbReference type="PANTHER" id="PTHR45663:SF11">
    <property type="entry name" value="GEO12009P1"/>
    <property type="match status" value="1"/>
</dbReference>
<organism evidence="3 4">
    <name type="scientific">Dellaglioa algida</name>
    <dbReference type="NCBI Taxonomy" id="105612"/>
    <lineage>
        <taxon>Bacteria</taxon>
        <taxon>Bacillati</taxon>
        <taxon>Bacillota</taxon>
        <taxon>Bacilli</taxon>
        <taxon>Lactobacillales</taxon>
        <taxon>Lactobacillaceae</taxon>
        <taxon>Dellaglioa</taxon>
    </lineage>
</organism>